<comment type="subcellular location">
    <subcellularLocation>
        <location evidence="1 5">Cytoplasm</location>
    </subcellularLocation>
</comment>
<proteinExistence type="inferred from homology"/>
<dbReference type="RefSeq" id="WP_402698062.1">
    <property type="nucleotide sequence ID" value="NZ_JBIUZV010000001.1"/>
</dbReference>
<accession>A0ABW8EUG4</accession>
<protein>
    <recommendedName>
        <fullName evidence="3 5">Regulatory protein RecX</fullName>
    </recommendedName>
</protein>
<reference evidence="7 8" key="1">
    <citation type="submission" date="2024-10" db="EMBL/GenBank/DDBJ databases">
        <title>The Natural Products Discovery Center: Release of the First 8490 Sequenced Strains for Exploring Actinobacteria Biosynthetic Diversity.</title>
        <authorList>
            <person name="Kalkreuter E."/>
            <person name="Kautsar S.A."/>
            <person name="Yang D."/>
            <person name="Bader C.D."/>
            <person name="Teijaro C.N."/>
            <person name="Fluegel L."/>
            <person name="Davis C.M."/>
            <person name="Simpson J.R."/>
            <person name="Lauterbach L."/>
            <person name="Steele A.D."/>
            <person name="Gui C."/>
            <person name="Meng S."/>
            <person name="Li G."/>
            <person name="Viehrig K."/>
            <person name="Ye F."/>
            <person name="Su P."/>
            <person name="Kiefer A.F."/>
            <person name="Nichols A."/>
            <person name="Cepeda A.J."/>
            <person name="Yan W."/>
            <person name="Fan B."/>
            <person name="Jiang Y."/>
            <person name="Adhikari A."/>
            <person name="Zheng C.-J."/>
            <person name="Schuster L."/>
            <person name="Cowan T.M."/>
            <person name="Smanski M.J."/>
            <person name="Chevrette M.G."/>
            <person name="De Carvalho L.P.S."/>
            <person name="Shen B."/>
        </authorList>
    </citation>
    <scope>NUCLEOTIDE SEQUENCE [LARGE SCALE GENOMIC DNA]</scope>
    <source>
        <strain evidence="7 8">NPDC087045</strain>
    </source>
</reference>
<organism evidence="7 8">
    <name type="scientific">Herbaspirillum chlorophenolicum</name>
    <dbReference type="NCBI Taxonomy" id="211589"/>
    <lineage>
        <taxon>Bacteria</taxon>
        <taxon>Pseudomonadati</taxon>
        <taxon>Pseudomonadota</taxon>
        <taxon>Betaproteobacteria</taxon>
        <taxon>Burkholderiales</taxon>
        <taxon>Oxalobacteraceae</taxon>
        <taxon>Herbaspirillum</taxon>
    </lineage>
</organism>
<comment type="caution">
    <text evidence="7">The sequence shown here is derived from an EMBL/GenBank/DDBJ whole genome shotgun (WGS) entry which is preliminary data.</text>
</comment>
<name>A0ABW8EUG4_9BURK</name>
<evidence type="ECO:0000259" key="6">
    <source>
        <dbReference type="Pfam" id="PF21981"/>
    </source>
</evidence>
<feature type="domain" description="RecX third three-helical" evidence="6">
    <location>
        <begin position="103"/>
        <end position="143"/>
    </location>
</feature>
<evidence type="ECO:0000256" key="3">
    <source>
        <dbReference type="ARBA" id="ARBA00018111"/>
    </source>
</evidence>
<dbReference type="PANTHER" id="PTHR33602">
    <property type="entry name" value="REGULATORY PROTEIN RECX FAMILY PROTEIN"/>
    <property type="match status" value="1"/>
</dbReference>
<dbReference type="EMBL" id="JBIUZV010000001">
    <property type="protein sequence ID" value="MFJ3044484.1"/>
    <property type="molecule type" value="Genomic_DNA"/>
</dbReference>
<sequence length="155" mass="17648">MPRPPISLKARALKYLSSREHSRLELARKLSPYAQEGDDVEALLNWLEQSRFLSSERFSESLVNRRAARYGNNRILSELQSHGIEGEALSELKSGLAEDEGPRAAQVLRRKFSEPPVDAESRAKRMRFLQQRGFSHRSIREALNTAWSDEDGPDA</sequence>
<evidence type="ECO:0000256" key="5">
    <source>
        <dbReference type="HAMAP-Rule" id="MF_01114"/>
    </source>
</evidence>
<keyword evidence="8" id="KW-1185">Reference proteome</keyword>
<dbReference type="HAMAP" id="MF_01114">
    <property type="entry name" value="RecX"/>
    <property type="match status" value="1"/>
</dbReference>
<comment type="function">
    <text evidence="5">Modulates RecA activity.</text>
</comment>
<evidence type="ECO:0000313" key="8">
    <source>
        <dbReference type="Proteomes" id="UP001617427"/>
    </source>
</evidence>
<dbReference type="Proteomes" id="UP001617427">
    <property type="component" value="Unassembled WGS sequence"/>
</dbReference>
<dbReference type="NCBIfam" id="NF001055">
    <property type="entry name" value="PRK00117.2-5"/>
    <property type="match status" value="1"/>
</dbReference>
<gene>
    <name evidence="5 7" type="primary">recX</name>
    <name evidence="7" type="ORF">ACIPEN_01520</name>
</gene>
<evidence type="ECO:0000256" key="4">
    <source>
        <dbReference type="ARBA" id="ARBA00022490"/>
    </source>
</evidence>
<evidence type="ECO:0000256" key="2">
    <source>
        <dbReference type="ARBA" id="ARBA00009695"/>
    </source>
</evidence>
<dbReference type="PANTHER" id="PTHR33602:SF1">
    <property type="entry name" value="REGULATORY PROTEIN RECX FAMILY PROTEIN"/>
    <property type="match status" value="1"/>
</dbReference>
<dbReference type="InterPro" id="IPR053925">
    <property type="entry name" value="RecX_HTH_3rd"/>
</dbReference>
<dbReference type="Pfam" id="PF21981">
    <property type="entry name" value="RecX_HTH3"/>
    <property type="match status" value="1"/>
</dbReference>
<dbReference type="InterPro" id="IPR003783">
    <property type="entry name" value="Regulatory_RecX"/>
</dbReference>
<evidence type="ECO:0000313" key="7">
    <source>
        <dbReference type="EMBL" id="MFJ3044484.1"/>
    </source>
</evidence>
<evidence type="ECO:0000256" key="1">
    <source>
        <dbReference type="ARBA" id="ARBA00004496"/>
    </source>
</evidence>
<keyword evidence="4 5" id="KW-0963">Cytoplasm</keyword>
<dbReference type="InterPro" id="IPR036388">
    <property type="entry name" value="WH-like_DNA-bd_sf"/>
</dbReference>
<comment type="similarity">
    <text evidence="2 5">Belongs to the RecX family.</text>
</comment>
<dbReference type="Gene3D" id="1.10.10.10">
    <property type="entry name" value="Winged helix-like DNA-binding domain superfamily/Winged helix DNA-binding domain"/>
    <property type="match status" value="3"/>
</dbReference>